<keyword evidence="5" id="KW-1185">Reference proteome</keyword>
<dbReference type="OrthoDB" id="4951845at2759"/>
<proteinExistence type="predicted"/>
<evidence type="ECO:0008006" key="6">
    <source>
        <dbReference type="Google" id="ProtNLM"/>
    </source>
</evidence>
<accession>A0A8T0CFG8</accession>
<sequence length="428" mass="47757">MAKDQIEPVGNWPHPSYIQVAKPYIFEQDVQRCFVALETSEAKEDNIRLQGVSWIDTVRKALQLPVKTFNTAAVYYHKFRLVHKDTEYIWVVRALLEVLPCRNKIADGTKDAAAAALFLACKTEDTLKKSREILCAAYNIKASLVDQLSPDDAIFEQPSRTVIGLERLMLESAGFDFRNTHPQALAVKLVKACGLDRDTVGNTAFYMTIDAHRTFAPVKQTSQTIAIACVELAARMCEVDLSTVVGPSGIDLQKWSINREQVMGQSFCHIKCLRELANATLETLLDLLDLYTHHRGATTVGPNFTIESFISTRITLNKEASAANFPRYTEWHERKTALNGANGSKISPASPASDPKSSHTVSPNSPSVMGPTSATGAKSRVGERGKDGTVRFMVDPQRAREEKATVEKYFAPDEFEEYEEERWVPIRK</sequence>
<dbReference type="GO" id="GO:0051301">
    <property type="term" value="P:cell division"/>
    <property type="evidence" value="ECO:0007669"/>
    <property type="project" value="UniProtKB-KW"/>
</dbReference>
<keyword evidence="2" id="KW-0131">Cell cycle</keyword>
<evidence type="ECO:0000256" key="2">
    <source>
        <dbReference type="ARBA" id="ARBA00023306"/>
    </source>
</evidence>
<feature type="compositionally biased region" description="Low complexity" evidence="3">
    <location>
        <begin position="344"/>
        <end position="355"/>
    </location>
</feature>
<comment type="caution">
    <text evidence="4">The sequence shown here is derived from an EMBL/GenBank/DDBJ whole genome shotgun (WGS) entry which is preliminary data.</text>
</comment>
<dbReference type="Proteomes" id="UP000806378">
    <property type="component" value="Unassembled WGS sequence"/>
</dbReference>
<evidence type="ECO:0000256" key="3">
    <source>
        <dbReference type="SAM" id="MobiDB-lite"/>
    </source>
</evidence>
<feature type="compositionally biased region" description="Polar residues" evidence="3">
    <location>
        <begin position="359"/>
        <end position="376"/>
    </location>
</feature>
<gene>
    <name evidence="4" type="ORF">BT93_L4871</name>
</gene>
<name>A0A8T0CFG8_CORYI</name>
<dbReference type="EMBL" id="MU094629">
    <property type="protein sequence ID" value="KAF7846200.1"/>
    <property type="molecule type" value="Genomic_DNA"/>
</dbReference>
<dbReference type="PANTHER" id="PTHR10026">
    <property type="entry name" value="CYCLIN"/>
    <property type="match status" value="1"/>
</dbReference>
<feature type="compositionally biased region" description="Basic and acidic residues" evidence="3">
    <location>
        <begin position="380"/>
        <end position="389"/>
    </location>
</feature>
<dbReference type="GO" id="GO:0006357">
    <property type="term" value="P:regulation of transcription by RNA polymerase II"/>
    <property type="evidence" value="ECO:0007669"/>
    <property type="project" value="InterPro"/>
</dbReference>
<evidence type="ECO:0000256" key="1">
    <source>
        <dbReference type="ARBA" id="ARBA00022618"/>
    </source>
</evidence>
<keyword evidence="1" id="KW-0132">Cell division</keyword>
<protein>
    <recommendedName>
        <fullName evidence="6">Cyclin</fullName>
    </recommendedName>
</protein>
<dbReference type="AlphaFoldDB" id="A0A8T0CFG8"/>
<reference evidence="4" key="1">
    <citation type="submission" date="2020-05" db="EMBL/GenBank/DDBJ databases">
        <title>WGS assembly of Corymbia citriodora subspecies variegata.</title>
        <authorList>
            <person name="Barry K."/>
            <person name="Hundley H."/>
            <person name="Shu S."/>
            <person name="Jenkins J."/>
            <person name="Grimwood J."/>
            <person name="Baten A."/>
        </authorList>
    </citation>
    <scope>NUCLEOTIDE SEQUENCE</scope>
    <source>
        <strain evidence="4">CV2-018</strain>
    </source>
</reference>
<dbReference type="Gramene" id="rna-gnl|WGS:JABURB|Cocit.L4871.1">
    <property type="protein sequence ID" value="cds-KAF7846200.1"/>
    <property type="gene ID" value="gene-BT93_L4871"/>
</dbReference>
<evidence type="ECO:0000313" key="5">
    <source>
        <dbReference type="Proteomes" id="UP000806378"/>
    </source>
</evidence>
<organism evidence="4 5">
    <name type="scientific">Corymbia citriodora subsp. variegata</name>
    <dbReference type="NCBI Taxonomy" id="360336"/>
    <lineage>
        <taxon>Eukaryota</taxon>
        <taxon>Viridiplantae</taxon>
        <taxon>Streptophyta</taxon>
        <taxon>Embryophyta</taxon>
        <taxon>Tracheophyta</taxon>
        <taxon>Spermatophyta</taxon>
        <taxon>Magnoliopsida</taxon>
        <taxon>eudicotyledons</taxon>
        <taxon>Gunneridae</taxon>
        <taxon>Pentapetalae</taxon>
        <taxon>rosids</taxon>
        <taxon>malvids</taxon>
        <taxon>Myrtales</taxon>
        <taxon>Myrtaceae</taxon>
        <taxon>Myrtoideae</taxon>
        <taxon>Eucalypteae</taxon>
        <taxon>Corymbia</taxon>
    </lineage>
</organism>
<dbReference type="InterPro" id="IPR043198">
    <property type="entry name" value="Cyclin/Ssn8"/>
</dbReference>
<feature type="region of interest" description="Disordered" evidence="3">
    <location>
        <begin position="340"/>
        <end position="404"/>
    </location>
</feature>
<dbReference type="GO" id="GO:0016538">
    <property type="term" value="F:cyclin-dependent protein serine/threonine kinase regulator activity"/>
    <property type="evidence" value="ECO:0007669"/>
    <property type="project" value="InterPro"/>
</dbReference>
<dbReference type="Gene3D" id="1.10.472.10">
    <property type="entry name" value="Cyclin-like"/>
    <property type="match status" value="2"/>
</dbReference>
<dbReference type="SUPFAM" id="SSF47954">
    <property type="entry name" value="Cyclin-like"/>
    <property type="match status" value="2"/>
</dbReference>
<evidence type="ECO:0000313" key="4">
    <source>
        <dbReference type="EMBL" id="KAF7846200.1"/>
    </source>
</evidence>
<dbReference type="InterPro" id="IPR036915">
    <property type="entry name" value="Cyclin-like_sf"/>
</dbReference>